<organism evidence="1 2">
    <name type="scientific">Collimonas arenae</name>
    <dbReference type="NCBI Taxonomy" id="279058"/>
    <lineage>
        <taxon>Bacteria</taxon>
        <taxon>Pseudomonadati</taxon>
        <taxon>Pseudomonadota</taxon>
        <taxon>Betaproteobacteria</taxon>
        <taxon>Burkholderiales</taxon>
        <taxon>Oxalobacteraceae</taxon>
        <taxon>Collimonas</taxon>
    </lineage>
</organism>
<gene>
    <name evidence="1" type="ORF">CAter282_3553</name>
</gene>
<accession>A0A127PU43</accession>
<proteinExistence type="predicted"/>
<reference evidence="1 2" key="1">
    <citation type="submission" date="2015-11" db="EMBL/GenBank/DDBJ databases">
        <title>Exploring the genomic traits of fungus-feeding bacterial genus Collimonas.</title>
        <authorList>
            <person name="Song C."/>
            <person name="Schmidt R."/>
            <person name="de Jager V."/>
            <person name="Krzyzanowska D."/>
            <person name="Jongedijk E."/>
            <person name="Cankar K."/>
            <person name="Beekwilder J."/>
            <person name="van Veen A."/>
            <person name="de Boer W."/>
            <person name="van Veen J.A."/>
            <person name="Garbeva P."/>
        </authorList>
    </citation>
    <scope>NUCLEOTIDE SEQUENCE [LARGE SCALE GENOMIC DNA]</scope>
    <source>
        <strain evidence="1 2">Ter282</strain>
    </source>
</reference>
<dbReference type="OrthoDB" id="8779477at2"/>
<dbReference type="PATRIC" id="fig|279058.17.peg.3852"/>
<dbReference type="RefSeq" id="WP_061537375.1">
    <property type="nucleotide sequence ID" value="NZ_CP013233.1"/>
</dbReference>
<protein>
    <submittedName>
        <fullName evidence="1">Uncharacterized protein</fullName>
    </submittedName>
</protein>
<dbReference type="Proteomes" id="UP000071778">
    <property type="component" value="Chromosome"/>
</dbReference>
<evidence type="ECO:0000313" key="1">
    <source>
        <dbReference type="EMBL" id="AMP11239.1"/>
    </source>
</evidence>
<sequence length="71" mass="8044">MSVTDNFSNIKLFAFLARTWRRRAIAGAVDAEQAFLAAAADHQDLERRLKVLECRHGSVLHTLRVMKVSAY</sequence>
<dbReference type="EMBL" id="CP013235">
    <property type="protein sequence ID" value="AMP11239.1"/>
    <property type="molecule type" value="Genomic_DNA"/>
</dbReference>
<keyword evidence="2" id="KW-1185">Reference proteome</keyword>
<evidence type="ECO:0000313" key="2">
    <source>
        <dbReference type="Proteomes" id="UP000071778"/>
    </source>
</evidence>
<name>A0A127PU43_9BURK</name>
<dbReference type="AlphaFoldDB" id="A0A127PU43"/>